<reference evidence="2" key="1">
    <citation type="journal article" date="2019" name="Int. J. Syst. Evol. Microbiol.">
        <title>The Global Catalogue of Microorganisms (GCM) 10K type strain sequencing project: providing services to taxonomists for standard genome sequencing and annotation.</title>
        <authorList>
            <consortium name="The Broad Institute Genomics Platform"/>
            <consortium name="The Broad Institute Genome Sequencing Center for Infectious Disease"/>
            <person name="Wu L."/>
            <person name="Ma J."/>
        </authorList>
    </citation>
    <scope>NUCLEOTIDE SEQUENCE [LARGE SCALE GENOMIC DNA]</scope>
    <source>
        <strain evidence="2">JCM 9651</strain>
    </source>
</reference>
<proteinExistence type="predicted"/>
<protein>
    <submittedName>
        <fullName evidence="1">Uncharacterized protein</fullName>
    </submittedName>
</protein>
<evidence type="ECO:0000313" key="1">
    <source>
        <dbReference type="EMBL" id="GAA3377760.1"/>
    </source>
</evidence>
<dbReference type="RefSeq" id="WP_345042403.1">
    <property type="nucleotide sequence ID" value="NZ_BAAAYL010000001.1"/>
</dbReference>
<accession>A0ABP6SIH5</accession>
<evidence type="ECO:0000313" key="2">
    <source>
        <dbReference type="Proteomes" id="UP001499990"/>
    </source>
</evidence>
<dbReference type="Proteomes" id="UP001499990">
    <property type="component" value="Unassembled WGS sequence"/>
</dbReference>
<comment type="caution">
    <text evidence="1">The sequence shown here is derived from an EMBL/GenBank/DDBJ whole genome shotgun (WGS) entry which is preliminary data.</text>
</comment>
<sequence length="135" mass="14422">MTVQVLTSKVCPGESVGVTVTEVPPTDTFRKWWTCASSAGTGAPPVPAYRVPIATSTPSHIAVRAGSAAASGGCCRSASMTRHLAFRRQRPDLLHGCVVAVVDEEDLRAERRDRGPEPTEQQGHVLLRFVNLSGQ</sequence>
<name>A0ABP6SIH5_9ACTN</name>
<dbReference type="EMBL" id="BAAAYL010000001">
    <property type="protein sequence ID" value="GAA3377760.1"/>
    <property type="molecule type" value="Genomic_DNA"/>
</dbReference>
<keyword evidence="2" id="KW-1185">Reference proteome</keyword>
<organism evidence="1 2">
    <name type="scientific">Streptomyces sannanensis</name>
    <dbReference type="NCBI Taxonomy" id="285536"/>
    <lineage>
        <taxon>Bacteria</taxon>
        <taxon>Bacillati</taxon>
        <taxon>Actinomycetota</taxon>
        <taxon>Actinomycetes</taxon>
        <taxon>Kitasatosporales</taxon>
        <taxon>Streptomycetaceae</taxon>
        <taxon>Streptomyces</taxon>
    </lineage>
</organism>
<gene>
    <name evidence="1" type="ORF">GCM10020367_54720</name>
</gene>